<dbReference type="Proteomes" id="UP000295632">
    <property type="component" value="Unassembled WGS sequence"/>
</dbReference>
<name>A0A4R6U935_9BACI</name>
<keyword evidence="3" id="KW-1185">Reference proteome</keyword>
<accession>A0A4R6U935</accession>
<organism evidence="2 3">
    <name type="scientific">Aureibacillus halotolerans</name>
    <dbReference type="NCBI Taxonomy" id="1508390"/>
    <lineage>
        <taxon>Bacteria</taxon>
        <taxon>Bacillati</taxon>
        <taxon>Bacillota</taxon>
        <taxon>Bacilli</taxon>
        <taxon>Bacillales</taxon>
        <taxon>Bacillaceae</taxon>
        <taxon>Aureibacillus</taxon>
    </lineage>
</organism>
<sequence length="54" mass="6558">MQLNVVFAFYTSFHMFVFDFFFALYMLRHGLQKFCFYIYSFQMISSVEGFLALI</sequence>
<evidence type="ECO:0000313" key="3">
    <source>
        <dbReference type="Proteomes" id="UP000295632"/>
    </source>
</evidence>
<feature type="transmembrane region" description="Helical" evidence="1">
    <location>
        <begin position="34"/>
        <end position="53"/>
    </location>
</feature>
<evidence type="ECO:0000313" key="2">
    <source>
        <dbReference type="EMBL" id="TDQ42272.1"/>
    </source>
</evidence>
<proteinExistence type="predicted"/>
<comment type="caution">
    <text evidence="2">The sequence shown here is derived from an EMBL/GenBank/DDBJ whole genome shotgun (WGS) entry which is preliminary data.</text>
</comment>
<feature type="transmembrane region" description="Helical" evidence="1">
    <location>
        <begin position="6"/>
        <end position="27"/>
    </location>
</feature>
<evidence type="ECO:0000256" key="1">
    <source>
        <dbReference type="SAM" id="Phobius"/>
    </source>
</evidence>
<reference evidence="2 3" key="1">
    <citation type="submission" date="2019-03" db="EMBL/GenBank/DDBJ databases">
        <title>Genomic Encyclopedia of Type Strains, Phase IV (KMG-IV): sequencing the most valuable type-strain genomes for metagenomic binning, comparative biology and taxonomic classification.</title>
        <authorList>
            <person name="Goeker M."/>
        </authorList>
    </citation>
    <scope>NUCLEOTIDE SEQUENCE [LARGE SCALE GENOMIC DNA]</scope>
    <source>
        <strain evidence="2 3">DSM 28697</strain>
    </source>
</reference>
<dbReference type="AlphaFoldDB" id="A0A4R6U935"/>
<keyword evidence="1" id="KW-0812">Transmembrane</keyword>
<dbReference type="EMBL" id="SNYJ01000002">
    <property type="protein sequence ID" value="TDQ42272.1"/>
    <property type="molecule type" value="Genomic_DNA"/>
</dbReference>
<keyword evidence="1" id="KW-1133">Transmembrane helix</keyword>
<keyword evidence="1" id="KW-0472">Membrane</keyword>
<gene>
    <name evidence="2" type="ORF">EV213_102303</name>
</gene>
<protein>
    <submittedName>
        <fullName evidence="2">Uncharacterized protein</fullName>
    </submittedName>
</protein>